<dbReference type="InterPro" id="IPR027231">
    <property type="entry name" value="Semaphorin"/>
</dbReference>
<gene>
    <name evidence="8" type="ORF">MAR_020233</name>
</gene>
<dbReference type="PANTHER" id="PTHR11036:SF79">
    <property type="entry name" value="SEMAPHORIN 5C, ISOFORM A"/>
    <property type="match status" value="1"/>
</dbReference>
<feature type="region of interest" description="Disordered" evidence="4">
    <location>
        <begin position="894"/>
        <end position="914"/>
    </location>
</feature>
<evidence type="ECO:0000256" key="5">
    <source>
        <dbReference type="SAM" id="Phobius"/>
    </source>
</evidence>
<dbReference type="Pfam" id="PF00090">
    <property type="entry name" value="TSP_1"/>
    <property type="match status" value="4"/>
</dbReference>
<comment type="subcellular location">
    <subcellularLocation>
        <location evidence="1">Membrane</location>
        <topology evidence="1">Single-pass membrane protein</topology>
    </subcellularLocation>
</comment>
<dbReference type="InterPro" id="IPR036383">
    <property type="entry name" value="TSP1_rpt_sf"/>
</dbReference>
<keyword evidence="6" id="KW-0732">Signal</keyword>
<dbReference type="InterPro" id="IPR015943">
    <property type="entry name" value="WD40/YVTN_repeat-like_dom_sf"/>
</dbReference>
<dbReference type="PROSITE" id="PS51004">
    <property type="entry name" value="SEMA"/>
    <property type="match status" value="1"/>
</dbReference>
<organism evidence="8 9">
    <name type="scientific">Mya arenaria</name>
    <name type="common">Soft-shell clam</name>
    <dbReference type="NCBI Taxonomy" id="6604"/>
    <lineage>
        <taxon>Eukaryota</taxon>
        <taxon>Metazoa</taxon>
        <taxon>Spiralia</taxon>
        <taxon>Lophotrochozoa</taxon>
        <taxon>Mollusca</taxon>
        <taxon>Bivalvia</taxon>
        <taxon>Autobranchia</taxon>
        <taxon>Heteroconchia</taxon>
        <taxon>Euheterodonta</taxon>
        <taxon>Imparidentia</taxon>
        <taxon>Neoheterodontei</taxon>
        <taxon>Myida</taxon>
        <taxon>Myoidea</taxon>
        <taxon>Myidae</taxon>
        <taxon>Mya</taxon>
    </lineage>
</organism>
<proteinExistence type="predicted"/>
<evidence type="ECO:0000259" key="7">
    <source>
        <dbReference type="PROSITE" id="PS51004"/>
    </source>
</evidence>
<evidence type="ECO:0000256" key="1">
    <source>
        <dbReference type="ARBA" id="ARBA00004167"/>
    </source>
</evidence>
<dbReference type="InterPro" id="IPR001627">
    <property type="entry name" value="Semap_dom"/>
</dbReference>
<feature type="chain" id="PRO_5045779704" evidence="6">
    <location>
        <begin position="27"/>
        <end position="1228"/>
    </location>
</feature>
<evidence type="ECO:0000256" key="2">
    <source>
        <dbReference type="ARBA" id="ARBA00022902"/>
    </source>
</evidence>
<keyword evidence="2" id="KW-0524">Neurogenesis</keyword>
<reference evidence="8" key="1">
    <citation type="submission" date="2022-11" db="EMBL/GenBank/DDBJ databases">
        <title>Centuries of genome instability and evolution in soft-shell clam transmissible cancer (bioRxiv).</title>
        <authorList>
            <person name="Hart S.F.M."/>
            <person name="Yonemitsu M.A."/>
            <person name="Giersch R.M."/>
            <person name="Beal B.F."/>
            <person name="Arriagada G."/>
            <person name="Davis B.W."/>
            <person name="Ostrander E.A."/>
            <person name="Goff S.P."/>
            <person name="Metzger M.J."/>
        </authorList>
    </citation>
    <scope>NUCLEOTIDE SEQUENCE</scope>
    <source>
        <strain evidence="8">MELC-2E11</strain>
        <tissue evidence="8">Siphon/mantle</tissue>
    </source>
</reference>
<dbReference type="Gene3D" id="2.20.100.10">
    <property type="entry name" value="Thrombospondin type-1 (TSP1) repeat"/>
    <property type="match status" value="5"/>
</dbReference>
<dbReference type="InterPro" id="IPR000884">
    <property type="entry name" value="TSP1_rpt"/>
</dbReference>
<name>A0ABY7E8Y9_MYAAR</name>
<keyword evidence="9" id="KW-1185">Reference proteome</keyword>
<evidence type="ECO:0000256" key="4">
    <source>
        <dbReference type="SAM" id="MobiDB-lite"/>
    </source>
</evidence>
<dbReference type="SUPFAM" id="SSF101912">
    <property type="entry name" value="Sema domain"/>
    <property type="match status" value="1"/>
</dbReference>
<dbReference type="PROSITE" id="PS50092">
    <property type="entry name" value="TSP1"/>
    <property type="match status" value="4"/>
</dbReference>
<evidence type="ECO:0000313" key="8">
    <source>
        <dbReference type="EMBL" id="WAR04864.1"/>
    </source>
</evidence>
<comment type="caution">
    <text evidence="3">Lacks conserved residue(s) required for the propagation of feature annotation.</text>
</comment>
<dbReference type="SUPFAM" id="SSF103575">
    <property type="entry name" value="Plexin repeat"/>
    <property type="match status" value="1"/>
</dbReference>
<evidence type="ECO:0000256" key="3">
    <source>
        <dbReference type="PROSITE-ProRule" id="PRU00352"/>
    </source>
</evidence>
<dbReference type="SMART" id="SM00630">
    <property type="entry name" value="Sema"/>
    <property type="match status" value="1"/>
</dbReference>
<feature type="signal peptide" evidence="6">
    <location>
        <begin position="1"/>
        <end position="26"/>
    </location>
</feature>
<dbReference type="InterPro" id="IPR036352">
    <property type="entry name" value="Semap_dom_sf"/>
</dbReference>
<keyword evidence="5" id="KW-1133">Transmembrane helix</keyword>
<sequence>MGEKLEAPCATPRCLLWCAIISLCLAAHQAPEFPREFDFRYISYDDLISESPVFKSEDIVDYAELLVDVKRNQLVVGARNVLFRLDLDDLTVLQEVSVAPTSEEYRDCLATQEKAKCHNFIRVLLLHNYTQTNLDSTEESAFYVCGTNAFKPICSWRKVTDLSVVLEKEAGLGRCPYDPSHNSTAIITSDGESYGATNLGPDDRDPAIYRKEGRQSKALRTAQSNSLWLNEPEFVSSYEVDDEVFFFFREFADEFINCGKRVYSRVARLCKADQGPMFEHTWTTFFKARLNCSRPGEFPFYYDEIQNTFMLEEGDQKLLYAVFNTPMNSIAGSAVCVFNMTAFNSSFNGPFKFQDKPQSAWVPVEQTEKLTQCPERREQSKRSNEVLKMQESKFQLMDQAVQPDMLGPLIQAQNERWTHVIVDDVLAKAPLEGGLKVVSIKVIFVATDDGRVRKLAHIPGATEPCMIEEVKIVPNGDHKPVKAMKLAPDKVFAFLSLCLNARDPYCGWDTDKDECTVAPEGQPAIHYWRQGLTGCPFVHHPVNGVWSEWSLWQQCSQVGGDTTSGDCLCRSRSCDNPAPFYGGQSCPGASVEVTNCTAHGQWTDWTEWSTCFQSCGSTAIRRRHRYCSNPPPRFGGRACVGNDNEDEYCPVPPVQRTWTMWADWSECSANCNGGFMTRRRTCSLPEPSADMSIPCNGNNQELRMCNTKPCEEVSLVDDVDGGWGQWTDWTLCSRDCGGGQRWRRRECSDPLPLGHGQDCPGHTLEGQLCNDHPCKGQWGCWSTLSLCSVTCGQGVTSRTRMCSSHPPGRKFTITCDGSSEDFSNCDMGPCRVVAIASSLSEDGYLSRPRFSLGQMFLVGALAFFLGGSASLVLYAYVTSFCRAMKDAKQQERLQAAHRKQREQHQKRQSELSAASIHSSLRYNPSVTSQASIEHMFGGRGKAFTSDYNTNAITSDYNTTAITSHYNTTAITSDYNTKAIPSDYNTQAIPSDYNTTAITSDYNTTAITSDYNTKAITSDYNTKAITSDYNTKAITSVYNTMAITSDYNTKAITSDNSTKAITSDYNTMAITSDYNTKAITSIYNTTAITSDNSTKTITSDYNTMAITSDYNTKAITSIYNTTAITSDYNTKAITSDNSTKAITSDYNTTAITSNYNTKAITSDYNTKAITSDYNTNAITSDYNTKAITSDYNTKTITSEYNTNAITSDYNTTAITSDFNTEDFTSSKNR</sequence>
<accession>A0ABY7E8Y9</accession>
<dbReference type="EMBL" id="CP111016">
    <property type="protein sequence ID" value="WAR04864.1"/>
    <property type="molecule type" value="Genomic_DNA"/>
</dbReference>
<dbReference type="PANTHER" id="PTHR11036">
    <property type="entry name" value="SEMAPHORIN"/>
    <property type="match status" value="1"/>
</dbReference>
<dbReference type="Gene3D" id="2.130.10.10">
    <property type="entry name" value="YVTN repeat-like/Quinoprotein amine dehydrogenase"/>
    <property type="match status" value="1"/>
</dbReference>
<dbReference type="SUPFAM" id="SSF82895">
    <property type="entry name" value="TSP-1 type 1 repeat"/>
    <property type="match status" value="5"/>
</dbReference>
<dbReference type="Gene3D" id="3.30.1680.10">
    <property type="entry name" value="ligand-binding face of the semaphorins, domain 2"/>
    <property type="match status" value="1"/>
</dbReference>
<feature type="domain" description="Sema" evidence="7">
    <location>
        <begin position="39"/>
        <end position="505"/>
    </location>
</feature>
<protein>
    <submittedName>
        <fullName evidence="8">SEM5A-like protein</fullName>
    </submittedName>
</protein>
<dbReference type="Proteomes" id="UP001164746">
    <property type="component" value="Chromosome 5"/>
</dbReference>
<evidence type="ECO:0000256" key="6">
    <source>
        <dbReference type="SAM" id="SignalP"/>
    </source>
</evidence>
<keyword evidence="5" id="KW-0812">Transmembrane</keyword>
<evidence type="ECO:0000313" key="9">
    <source>
        <dbReference type="Proteomes" id="UP001164746"/>
    </source>
</evidence>
<keyword evidence="5" id="KW-0472">Membrane</keyword>
<dbReference type="Pfam" id="PF01403">
    <property type="entry name" value="Sema"/>
    <property type="match status" value="1"/>
</dbReference>
<dbReference type="SMART" id="SM00209">
    <property type="entry name" value="TSP1"/>
    <property type="match status" value="5"/>
</dbReference>
<feature type="transmembrane region" description="Helical" evidence="5">
    <location>
        <begin position="855"/>
        <end position="877"/>
    </location>
</feature>